<organism evidence="7">
    <name type="scientific">Mytilinidion resinicola</name>
    <dbReference type="NCBI Taxonomy" id="574789"/>
    <lineage>
        <taxon>Eukaryota</taxon>
        <taxon>Fungi</taxon>
        <taxon>Dikarya</taxon>
        <taxon>Ascomycota</taxon>
        <taxon>Pezizomycotina</taxon>
        <taxon>Dothideomycetes</taxon>
        <taxon>Pleosporomycetidae</taxon>
        <taxon>Mytilinidiales</taxon>
        <taxon>Mytilinidiaceae</taxon>
        <taxon>Mytilinidion</taxon>
    </lineage>
</organism>
<dbReference type="PANTHER" id="PTHR22847">
    <property type="entry name" value="WD40 REPEAT PROTEIN"/>
    <property type="match status" value="1"/>
</dbReference>
<evidence type="ECO:0000256" key="4">
    <source>
        <dbReference type="ARBA" id="ARBA00039789"/>
    </source>
</evidence>
<evidence type="ECO:0000256" key="1">
    <source>
        <dbReference type="ARBA" id="ARBA00022574"/>
    </source>
</evidence>
<dbReference type="GeneID" id="54461543"/>
<dbReference type="PROSITE" id="PS50082">
    <property type="entry name" value="WD_REPEATS_2"/>
    <property type="match status" value="1"/>
</dbReference>
<dbReference type="InterPro" id="IPR015943">
    <property type="entry name" value="WD40/YVTN_repeat-like_dom_sf"/>
</dbReference>
<dbReference type="Proteomes" id="UP000504636">
    <property type="component" value="Unplaced"/>
</dbReference>
<evidence type="ECO:0000313" key="7">
    <source>
        <dbReference type="EMBL" id="KAF2806246.1"/>
    </source>
</evidence>
<dbReference type="PROSITE" id="PS50294">
    <property type="entry name" value="WD_REPEATS_REGION"/>
    <property type="match status" value="1"/>
</dbReference>
<evidence type="ECO:0000256" key="5">
    <source>
        <dbReference type="ARBA" id="ARBA00043913"/>
    </source>
</evidence>
<gene>
    <name evidence="7 9" type="ORF">BDZ99DRAFT_465893</name>
</gene>
<dbReference type="PANTHER" id="PTHR22847:SF637">
    <property type="entry name" value="WD REPEAT DOMAIN 5B"/>
    <property type="match status" value="1"/>
</dbReference>
<evidence type="ECO:0000313" key="8">
    <source>
        <dbReference type="Proteomes" id="UP000504636"/>
    </source>
</evidence>
<keyword evidence="8" id="KW-1185">Reference proteome</keyword>
<dbReference type="SUPFAM" id="SSF50978">
    <property type="entry name" value="WD40 repeat-like"/>
    <property type="match status" value="1"/>
</dbReference>
<dbReference type="GO" id="GO:1990234">
    <property type="term" value="C:transferase complex"/>
    <property type="evidence" value="ECO:0007669"/>
    <property type="project" value="UniProtKB-ARBA"/>
</dbReference>
<evidence type="ECO:0000256" key="2">
    <source>
        <dbReference type="ARBA" id="ARBA00022737"/>
    </source>
</evidence>
<dbReference type="Gene3D" id="2.130.10.10">
    <property type="entry name" value="YVTN repeat-like/Quinoprotein amine dehydrogenase"/>
    <property type="match status" value="1"/>
</dbReference>
<keyword evidence="1 6" id="KW-0853">WD repeat</keyword>
<reference evidence="9" key="2">
    <citation type="submission" date="2020-04" db="EMBL/GenBank/DDBJ databases">
        <authorList>
            <consortium name="NCBI Genome Project"/>
        </authorList>
    </citation>
    <scope>NUCLEOTIDE SEQUENCE</scope>
    <source>
        <strain evidence="9">CBS 304.34</strain>
    </source>
</reference>
<evidence type="ECO:0000313" key="9">
    <source>
        <dbReference type="RefSeq" id="XP_033573210.1"/>
    </source>
</evidence>
<dbReference type="SMART" id="SM00320">
    <property type="entry name" value="WD40"/>
    <property type="match status" value="1"/>
</dbReference>
<dbReference type="AlphaFoldDB" id="A0A6A6YBP0"/>
<feature type="repeat" description="WD" evidence="6">
    <location>
        <begin position="16"/>
        <end position="55"/>
    </location>
</feature>
<dbReference type="EMBL" id="MU003707">
    <property type="protein sequence ID" value="KAF2806246.1"/>
    <property type="molecule type" value="Genomic_DNA"/>
</dbReference>
<name>A0A6A6YBP0_9PEZI</name>
<keyword evidence="2" id="KW-0677">Repeat</keyword>
<dbReference type="InterPro" id="IPR036322">
    <property type="entry name" value="WD40_repeat_dom_sf"/>
</dbReference>
<evidence type="ECO:0000256" key="6">
    <source>
        <dbReference type="PROSITE-ProRule" id="PRU00221"/>
    </source>
</evidence>
<dbReference type="RefSeq" id="XP_033573210.1">
    <property type="nucleotide sequence ID" value="XM_033720650.1"/>
</dbReference>
<sequence>MIRLWDASLGVALRTLEGHSSGVTALAFSPEGKLLPSASLDRTVRLWDLDLEAAT</sequence>
<proteinExistence type="inferred from homology"/>
<protein>
    <recommendedName>
        <fullName evidence="4">Mitochondrial division protein 1</fullName>
    </recommendedName>
</protein>
<dbReference type="InterPro" id="IPR001680">
    <property type="entry name" value="WD40_rpt"/>
</dbReference>
<accession>A0A6A6YBP0</accession>
<dbReference type="OrthoDB" id="538223at2759"/>
<reference evidence="9" key="3">
    <citation type="submission" date="2025-04" db="UniProtKB">
        <authorList>
            <consortium name="RefSeq"/>
        </authorList>
    </citation>
    <scope>IDENTIFICATION</scope>
    <source>
        <strain evidence="9">CBS 304.34</strain>
    </source>
</reference>
<evidence type="ECO:0000256" key="3">
    <source>
        <dbReference type="ARBA" id="ARBA00038415"/>
    </source>
</evidence>
<dbReference type="Pfam" id="PF00400">
    <property type="entry name" value="WD40"/>
    <property type="match status" value="1"/>
</dbReference>
<comment type="function">
    <text evidence="5">Involved in mitochondrial fission. Acts as an adapter protein required to form mitochondrial fission complexes. Formation of these complexes is required to promote constriction and fission of the mitochondrial compartment at a late step in mitochondrial division.</text>
</comment>
<reference evidence="7 9" key="1">
    <citation type="journal article" date="2020" name="Stud. Mycol.">
        <title>101 Dothideomycetes genomes: a test case for predicting lifestyles and emergence of pathogens.</title>
        <authorList>
            <person name="Haridas S."/>
            <person name="Albert R."/>
            <person name="Binder M."/>
            <person name="Bloem J."/>
            <person name="Labutti K."/>
            <person name="Salamov A."/>
            <person name="Andreopoulos B."/>
            <person name="Baker S."/>
            <person name="Barry K."/>
            <person name="Bills G."/>
            <person name="Bluhm B."/>
            <person name="Cannon C."/>
            <person name="Castanera R."/>
            <person name="Culley D."/>
            <person name="Daum C."/>
            <person name="Ezra D."/>
            <person name="Gonzalez J."/>
            <person name="Henrissat B."/>
            <person name="Kuo A."/>
            <person name="Liang C."/>
            <person name="Lipzen A."/>
            <person name="Lutzoni F."/>
            <person name="Magnuson J."/>
            <person name="Mondo S."/>
            <person name="Nolan M."/>
            <person name="Ohm R."/>
            <person name="Pangilinan J."/>
            <person name="Park H.-J."/>
            <person name="Ramirez L."/>
            <person name="Alfaro M."/>
            <person name="Sun H."/>
            <person name="Tritt A."/>
            <person name="Yoshinaga Y."/>
            <person name="Zwiers L.-H."/>
            <person name="Turgeon B."/>
            <person name="Goodwin S."/>
            <person name="Spatafora J."/>
            <person name="Crous P."/>
            <person name="Grigoriev I."/>
        </authorList>
    </citation>
    <scope>NUCLEOTIDE SEQUENCE</scope>
    <source>
        <strain evidence="7 9">CBS 304.34</strain>
    </source>
</reference>
<comment type="similarity">
    <text evidence="3">Belongs to the WD repeat MDV1/CAF4 family.</text>
</comment>